<evidence type="ECO:0000256" key="2">
    <source>
        <dbReference type="ARBA" id="ARBA00007193"/>
    </source>
</evidence>
<evidence type="ECO:0000256" key="13">
    <source>
        <dbReference type="SAM" id="Phobius"/>
    </source>
</evidence>
<dbReference type="GO" id="GO:0005886">
    <property type="term" value="C:plasma membrane"/>
    <property type="evidence" value="ECO:0007669"/>
    <property type="project" value="TreeGrafter"/>
</dbReference>
<evidence type="ECO:0000256" key="9">
    <source>
        <dbReference type="ARBA" id="ARBA00023136"/>
    </source>
</evidence>
<gene>
    <name evidence="14" type="ORF">JTE90_007505</name>
</gene>
<keyword evidence="4 12" id="KW-0894">Sodium channel</keyword>
<evidence type="ECO:0000313" key="14">
    <source>
        <dbReference type="EMBL" id="KAG8197254.1"/>
    </source>
</evidence>
<protein>
    <recommendedName>
        <fullName evidence="16">Sodium channel protein Nach</fullName>
    </recommendedName>
</protein>
<comment type="caution">
    <text evidence="14">The sequence shown here is derived from an EMBL/GenBank/DDBJ whole genome shotgun (WGS) entry which is preliminary data.</text>
</comment>
<evidence type="ECO:0000256" key="10">
    <source>
        <dbReference type="ARBA" id="ARBA00023201"/>
    </source>
</evidence>
<keyword evidence="15" id="KW-1185">Reference proteome</keyword>
<evidence type="ECO:0000256" key="3">
    <source>
        <dbReference type="ARBA" id="ARBA00022448"/>
    </source>
</evidence>
<dbReference type="PANTHER" id="PTHR11690">
    <property type="entry name" value="AMILORIDE-SENSITIVE SODIUM CHANNEL-RELATED"/>
    <property type="match status" value="1"/>
</dbReference>
<evidence type="ECO:0000256" key="12">
    <source>
        <dbReference type="RuleBase" id="RU000679"/>
    </source>
</evidence>
<evidence type="ECO:0000256" key="7">
    <source>
        <dbReference type="ARBA" id="ARBA00023053"/>
    </source>
</evidence>
<name>A0AAV6VL03_9ARAC</name>
<dbReference type="GO" id="GO:0015280">
    <property type="term" value="F:ligand-gated sodium channel activity"/>
    <property type="evidence" value="ECO:0007669"/>
    <property type="project" value="TreeGrafter"/>
</dbReference>
<reference evidence="14 15" key="1">
    <citation type="journal article" date="2022" name="Nat. Ecol. Evol.">
        <title>A masculinizing supergene underlies an exaggerated male reproductive morph in a spider.</title>
        <authorList>
            <person name="Hendrickx F."/>
            <person name="De Corte Z."/>
            <person name="Sonet G."/>
            <person name="Van Belleghem S.M."/>
            <person name="Kostlbacher S."/>
            <person name="Vangestel C."/>
        </authorList>
    </citation>
    <scope>NUCLEOTIDE SEQUENCE [LARGE SCALE GENOMIC DNA]</scope>
    <source>
        <strain evidence="14">W744_W776</strain>
    </source>
</reference>
<comment type="subcellular location">
    <subcellularLocation>
        <location evidence="1">Membrane</location>
        <topology evidence="1">Multi-pass membrane protein</topology>
    </subcellularLocation>
</comment>
<dbReference type="InterPro" id="IPR001873">
    <property type="entry name" value="ENaC"/>
</dbReference>
<keyword evidence="10 12" id="KW-0739">Sodium transport</keyword>
<dbReference type="EMBL" id="JAFNEN010000057">
    <property type="protein sequence ID" value="KAG8197254.1"/>
    <property type="molecule type" value="Genomic_DNA"/>
</dbReference>
<organism evidence="14 15">
    <name type="scientific">Oedothorax gibbosus</name>
    <dbReference type="NCBI Taxonomy" id="931172"/>
    <lineage>
        <taxon>Eukaryota</taxon>
        <taxon>Metazoa</taxon>
        <taxon>Ecdysozoa</taxon>
        <taxon>Arthropoda</taxon>
        <taxon>Chelicerata</taxon>
        <taxon>Arachnida</taxon>
        <taxon>Araneae</taxon>
        <taxon>Araneomorphae</taxon>
        <taxon>Entelegynae</taxon>
        <taxon>Araneoidea</taxon>
        <taxon>Linyphiidae</taxon>
        <taxon>Erigoninae</taxon>
        <taxon>Oedothorax</taxon>
    </lineage>
</organism>
<feature type="transmembrane region" description="Helical" evidence="13">
    <location>
        <begin position="316"/>
        <end position="341"/>
    </location>
</feature>
<evidence type="ECO:0000256" key="8">
    <source>
        <dbReference type="ARBA" id="ARBA00023065"/>
    </source>
</evidence>
<feature type="transmembrane region" description="Helical" evidence="13">
    <location>
        <begin position="687"/>
        <end position="720"/>
    </location>
</feature>
<dbReference type="Pfam" id="PF00858">
    <property type="entry name" value="ASC"/>
    <property type="match status" value="1"/>
</dbReference>
<evidence type="ECO:0000256" key="5">
    <source>
        <dbReference type="ARBA" id="ARBA00022692"/>
    </source>
</evidence>
<evidence type="ECO:0000313" key="15">
    <source>
        <dbReference type="Proteomes" id="UP000827092"/>
    </source>
</evidence>
<dbReference type="Proteomes" id="UP000827092">
    <property type="component" value="Unassembled WGS sequence"/>
</dbReference>
<sequence length="755" mass="86894">MRIPTLEEDPDTIDLLNPGDLLPDKDGSFLRRFHRKVNRVRGLDLRRKQDKSCGFYCQPATHNHESGVGSSLTDSVPSVKIYIHHCLRCLRKKGHMDKVTEYRMGRRDTFATPSSQVTSSNVKANWSNGNKNTFQHHAVFGGWLSQALDKVENKHRQADFYSVNTRRSRKLLARSVKPRRFQAVTKKAVIIGKQIEDDYVNNYEDVPSDEDLFDFEKVEENTRTIISDVLLGVFIFFAVFFIIIFPIASFFSMCCKDFRGNLSLVGYILCCRDPTKMLRTVVKRHNWRRAIRLLLKRSLVTGIPELMATKSLPKKVLRFSVIIFCLFSFFYTTLMFLMSYWKYPTVMDVKVEYPDYVDIPAVTVCSSNGITATLFCNMYPTLCTPHKNFTAFCQENLYFCDTNFDYFSNISLPAITPYELPPMDRLQFKALGNKAKHLIESCVVSNSTMTFSCHLTPLWISVIDTMGLPNNCYALNSYIGNVSRRPYQFKSKNLVHIKINTVIQDTFYTSAPSAFQIAVHSPRATVNPFKRGHSIKPCYNYYFYISKVINELMPYPYDTNCTDYMALWEARGGYGPLTRTQCREECSLNVSLEDEGCVDPFYVSYPNEAKICNHPANARLYFSKCRNACSRACYREDLTAVVEEHASLIATNAKQNAHACSSIITLAFNRMEVKTFSYYPKYQQVELFGYIGGYLGVFLGISLVAVSDVLETFFVIVKIAGNYLWRRKQKKVESMTKKYYSYHADSRGNFRFTIY</sequence>
<comment type="similarity">
    <text evidence="2 12">Belongs to the amiloride-sensitive sodium channel (TC 1.A.6) family.</text>
</comment>
<evidence type="ECO:0008006" key="16">
    <source>
        <dbReference type="Google" id="ProtNLM"/>
    </source>
</evidence>
<evidence type="ECO:0000256" key="11">
    <source>
        <dbReference type="ARBA" id="ARBA00023303"/>
    </source>
</evidence>
<evidence type="ECO:0000256" key="6">
    <source>
        <dbReference type="ARBA" id="ARBA00022989"/>
    </source>
</evidence>
<keyword evidence="5 12" id="KW-0812">Transmembrane</keyword>
<dbReference type="Gene3D" id="1.10.287.770">
    <property type="entry name" value="YojJ-like"/>
    <property type="match status" value="1"/>
</dbReference>
<keyword evidence="9 13" id="KW-0472">Membrane</keyword>
<keyword evidence="11 12" id="KW-0407">Ion channel</keyword>
<feature type="transmembrane region" description="Helical" evidence="13">
    <location>
        <begin position="229"/>
        <end position="251"/>
    </location>
</feature>
<keyword evidence="6 13" id="KW-1133">Transmembrane helix</keyword>
<evidence type="ECO:0000256" key="1">
    <source>
        <dbReference type="ARBA" id="ARBA00004141"/>
    </source>
</evidence>
<dbReference type="AlphaFoldDB" id="A0AAV6VL03"/>
<proteinExistence type="inferred from homology"/>
<accession>A0AAV6VL03</accession>
<keyword evidence="7" id="KW-0915">Sodium</keyword>
<keyword evidence="3 12" id="KW-0813">Transport</keyword>
<evidence type="ECO:0000256" key="4">
    <source>
        <dbReference type="ARBA" id="ARBA00022461"/>
    </source>
</evidence>
<keyword evidence="8 12" id="KW-0406">Ion transport</keyword>